<dbReference type="InterPro" id="IPR011993">
    <property type="entry name" value="PH-like_dom_sf"/>
</dbReference>
<dbReference type="SUPFAM" id="SSF50729">
    <property type="entry name" value="PH domain-like"/>
    <property type="match status" value="1"/>
</dbReference>
<dbReference type="GeneID" id="106165333"/>
<dbReference type="InterPro" id="IPR010569">
    <property type="entry name" value="Myotubularin-like_Pase_dom"/>
</dbReference>
<dbReference type="PANTHER" id="PTHR10807:SF73">
    <property type="entry name" value="LD06050P"/>
    <property type="match status" value="1"/>
</dbReference>
<organism evidence="4 5">
    <name type="scientific">Lingula anatina</name>
    <name type="common">Brachiopod</name>
    <name type="synonym">Lingula unguis</name>
    <dbReference type="NCBI Taxonomy" id="7574"/>
    <lineage>
        <taxon>Eukaryota</taxon>
        <taxon>Metazoa</taxon>
        <taxon>Spiralia</taxon>
        <taxon>Lophotrochozoa</taxon>
        <taxon>Brachiopoda</taxon>
        <taxon>Linguliformea</taxon>
        <taxon>Lingulata</taxon>
        <taxon>Lingulida</taxon>
        <taxon>Linguloidea</taxon>
        <taxon>Lingulidae</taxon>
        <taxon>Lingula</taxon>
    </lineage>
</organism>
<dbReference type="GO" id="GO:0005737">
    <property type="term" value="C:cytoplasm"/>
    <property type="evidence" value="ECO:0007669"/>
    <property type="project" value="TreeGrafter"/>
</dbReference>
<gene>
    <name evidence="5 6" type="primary">LOC106165333</name>
</gene>
<dbReference type="InterPro" id="IPR030564">
    <property type="entry name" value="Myotubularin"/>
</dbReference>
<dbReference type="RefSeq" id="XP_013398952.1">
    <property type="nucleotide sequence ID" value="XM_013543498.1"/>
</dbReference>
<dbReference type="Pfam" id="PF06602">
    <property type="entry name" value="Myotub-related"/>
    <property type="match status" value="1"/>
</dbReference>
<dbReference type="PANTHER" id="PTHR10807">
    <property type="entry name" value="MYOTUBULARIN-RELATED"/>
    <property type="match status" value="1"/>
</dbReference>
<dbReference type="Proteomes" id="UP000085678">
    <property type="component" value="Unplaced"/>
</dbReference>
<evidence type="ECO:0000313" key="5">
    <source>
        <dbReference type="RefSeq" id="XP_013398951.1"/>
    </source>
</evidence>
<dbReference type="STRING" id="7574.A0A1S3IM21"/>
<reference evidence="5 6" key="1">
    <citation type="submission" date="2025-04" db="UniProtKB">
        <authorList>
            <consortium name="RefSeq"/>
        </authorList>
    </citation>
    <scope>IDENTIFICATION</scope>
    <source>
        <tissue evidence="5 6">Gonads</tissue>
    </source>
</reference>
<dbReference type="CDD" id="cd14536">
    <property type="entry name" value="PTP-MTMR9"/>
    <property type="match status" value="1"/>
</dbReference>
<dbReference type="GO" id="GO:0019903">
    <property type="term" value="F:protein phosphatase binding"/>
    <property type="evidence" value="ECO:0007669"/>
    <property type="project" value="TreeGrafter"/>
</dbReference>
<evidence type="ECO:0000259" key="3">
    <source>
        <dbReference type="PROSITE" id="PS51339"/>
    </source>
</evidence>
<dbReference type="Gene3D" id="2.30.29.30">
    <property type="entry name" value="Pleckstrin-homology domain (PH domain)/Phosphotyrosine-binding domain (PTB)"/>
    <property type="match status" value="1"/>
</dbReference>
<dbReference type="InterPro" id="IPR029021">
    <property type="entry name" value="Prot-tyrosine_phosphatase-like"/>
</dbReference>
<dbReference type="CDD" id="cd13211">
    <property type="entry name" value="PH-GRAM_MTMR9"/>
    <property type="match status" value="1"/>
</dbReference>
<name>A0A1S3IM21_LINAN</name>
<dbReference type="PROSITE" id="PS51339">
    <property type="entry name" value="PPASE_MYOTUBULARIN"/>
    <property type="match status" value="1"/>
</dbReference>
<feature type="coiled-coil region" evidence="2">
    <location>
        <begin position="514"/>
        <end position="548"/>
    </location>
</feature>
<keyword evidence="4" id="KW-1185">Reference proteome</keyword>
<dbReference type="AlphaFoldDB" id="A0A1S3IM21"/>
<dbReference type="InterPro" id="IPR048994">
    <property type="entry name" value="PH-GRAM_MTMR6-9"/>
</dbReference>
<evidence type="ECO:0000313" key="6">
    <source>
        <dbReference type="RefSeq" id="XP_013398952.1"/>
    </source>
</evidence>
<evidence type="ECO:0000256" key="2">
    <source>
        <dbReference type="SAM" id="Coils"/>
    </source>
</evidence>
<dbReference type="SUPFAM" id="SSF52799">
    <property type="entry name" value="(Phosphotyrosine protein) phosphatases II"/>
    <property type="match status" value="1"/>
</dbReference>
<dbReference type="Pfam" id="PF21098">
    <property type="entry name" value="PH-GRAM_MTMR6-like"/>
    <property type="match status" value="1"/>
</dbReference>
<accession>A0A1S3IM21</accession>
<dbReference type="RefSeq" id="XP_013398951.1">
    <property type="nucleotide sequence ID" value="XM_013543497.1"/>
</dbReference>
<keyword evidence="2" id="KW-0175">Coiled coil</keyword>
<dbReference type="KEGG" id="lak:106165333"/>
<dbReference type="GO" id="GO:0046856">
    <property type="term" value="P:phosphatidylinositol dephosphorylation"/>
    <property type="evidence" value="ECO:0007669"/>
    <property type="project" value="TreeGrafter"/>
</dbReference>
<sequence>MEFAEFIKVPKLDGVVLRLPFKEPVEGTLCITGHHLFLSSRKTMKEELWLEHSAVDAVEKKLSNQNGGTLTLKCKNFMIVELDVPTAEDCLQIAHSVESLSNIHNLSLKYPFFYRANFEMLEDGWTAFMPESEFNKVGSSDQWRISYVNNHFEVCPSYSYAVIVPKSIDDETIAKAASFRHHNRFPVLSYYHKENGRAIIRSSQPLVGPNMRRCKEDEQLLNATLNRGKGYIVDTRIQSSAKMAQAKGGGFEPEQHYHQWKRIHQPVERQKYFHEALIKFVEACMDFGSSTEKWLSRLESSGWLNNIKEVLTCACVVAQCVDKDDATVLVHGSEGMDTTLQVTALAQLILDHDCRTIRGFEALIEREWLQSGHPFADRCAKSAFAMTKQRNESPVFLLFLDCVWQIWQQFPCSFEFNEDFLLMLFEQAYSSQFGTFLCNNDCERKKYKLASKTVSLWSYVNRPEVLEKYINHLYQPNQSPIWPSVAPQSLEVWQGLYLRWKIDRSGHQDAWKEIFKVREKNKELKLKANRLRRQMVLLQKEAIEAELLQPCAPNIMEVEDEDTGLSAGDS</sequence>
<feature type="domain" description="Myotubularin phosphatase" evidence="3">
    <location>
        <begin position="124"/>
        <end position="497"/>
    </location>
</feature>
<comment type="similarity">
    <text evidence="1">Belongs to the protein-tyrosine phosphatase family. Non-receptor class myotubularin subfamily.</text>
</comment>
<dbReference type="OrthoDB" id="271628at2759"/>
<proteinExistence type="inferred from homology"/>
<protein>
    <submittedName>
        <fullName evidence="5">Myotubularin-related protein 9 isoform X1</fullName>
    </submittedName>
    <submittedName>
        <fullName evidence="6">Myotubularin-related protein 9 isoform X2</fullName>
    </submittedName>
</protein>
<evidence type="ECO:0000256" key="1">
    <source>
        <dbReference type="ARBA" id="ARBA00007471"/>
    </source>
</evidence>
<dbReference type="GO" id="GO:0010507">
    <property type="term" value="P:negative regulation of autophagy"/>
    <property type="evidence" value="ECO:0007669"/>
    <property type="project" value="TreeGrafter"/>
</dbReference>
<evidence type="ECO:0000313" key="4">
    <source>
        <dbReference type="Proteomes" id="UP000085678"/>
    </source>
</evidence>